<evidence type="ECO:0000313" key="2">
    <source>
        <dbReference type="EMBL" id="KAF5956371.1"/>
    </source>
</evidence>
<dbReference type="Proteomes" id="UP000593564">
    <property type="component" value="Unassembled WGS sequence"/>
</dbReference>
<keyword evidence="1" id="KW-0812">Transmembrane</keyword>
<feature type="transmembrane region" description="Helical" evidence="1">
    <location>
        <begin position="225"/>
        <end position="250"/>
    </location>
</feature>
<reference evidence="2 3" key="2">
    <citation type="submission" date="2020-07" db="EMBL/GenBank/DDBJ databases">
        <title>Genome assembly of wild tea tree DASZ reveals pedigree and selection history of tea varieties.</title>
        <authorList>
            <person name="Zhang W."/>
        </authorList>
    </citation>
    <scope>NUCLEOTIDE SEQUENCE [LARGE SCALE GENOMIC DNA]</scope>
    <source>
        <strain evidence="3">cv. G240</strain>
        <tissue evidence="2">Leaf</tissue>
    </source>
</reference>
<reference evidence="3" key="1">
    <citation type="journal article" date="2020" name="Nat. Commun.">
        <title>Genome assembly of wild tea tree DASZ reveals pedigree and selection history of tea varieties.</title>
        <authorList>
            <person name="Zhang W."/>
            <person name="Zhang Y."/>
            <person name="Qiu H."/>
            <person name="Guo Y."/>
            <person name="Wan H."/>
            <person name="Zhang X."/>
            <person name="Scossa F."/>
            <person name="Alseekh S."/>
            <person name="Zhang Q."/>
            <person name="Wang P."/>
            <person name="Xu L."/>
            <person name="Schmidt M.H."/>
            <person name="Jia X."/>
            <person name="Li D."/>
            <person name="Zhu A."/>
            <person name="Guo F."/>
            <person name="Chen W."/>
            <person name="Ni D."/>
            <person name="Usadel B."/>
            <person name="Fernie A.R."/>
            <person name="Wen W."/>
        </authorList>
    </citation>
    <scope>NUCLEOTIDE SEQUENCE [LARGE SCALE GENOMIC DNA]</scope>
    <source>
        <strain evidence="3">cv. G240</strain>
    </source>
</reference>
<sequence>MHLFVHTTLPPLACNAFGSRLRPQVRSLFALPFPLSTRGVVRKLKAVSEGGTEQAKIGSEREKENEGSLARHLTVEQLGQVSFFPLHQQSSESQVPSSSPFSIDIDSIADDKDFILIVLTISPRMVNISPIWDCDKVEIQVYKVAAAEGATFLNEWFVGCNASHVVCEGTSIQKYIGHSSNLVTVSAILLHLHFLMNEYCVGIMLDNAQNGIYGEIGLKTFQLPIFWHTYLVLSDIFPVAILFSNLYFGLSEPYNVFIKYALG</sequence>
<organism evidence="2 3">
    <name type="scientific">Camellia sinensis</name>
    <name type="common">Tea plant</name>
    <name type="synonym">Thea sinensis</name>
    <dbReference type="NCBI Taxonomy" id="4442"/>
    <lineage>
        <taxon>Eukaryota</taxon>
        <taxon>Viridiplantae</taxon>
        <taxon>Streptophyta</taxon>
        <taxon>Embryophyta</taxon>
        <taxon>Tracheophyta</taxon>
        <taxon>Spermatophyta</taxon>
        <taxon>Magnoliopsida</taxon>
        <taxon>eudicotyledons</taxon>
        <taxon>Gunneridae</taxon>
        <taxon>Pentapetalae</taxon>
        <taxon>asterids</taxon>
        <taxon>Ericales</taxon>
        <taxon>Theaceae</taxon>
        <taxon>Camellia</taxon>
    </lineage>
</organism>
<keyword evidence="1" id="KW-1133">Transmembrane helix</keyword>
<proteinExistence type="predicted"/>
<comment type="caution">
    <text evidence="2">The sequence shown here is derived from an EMBL/GenBank/DDBJ whole genome shotgun (WGS) entry which is preliminary data.</text>
</comment>
<gene>
    <name evidence="2" type="ORF">HYC85_003596</name>
</gene>
<dbReference type="PANTHER" id="PTHR47576">
    <property type="entry name" value="BRCT DOMAIN DNA REPAIR PROTEIN-RELATED"/>
    <property type="match status" value="1"/>
</dbReference>
<keyword evidence="1" id="KW-0472">Membrane</keyword>
<keyword evidence="3" id="KW-1185">Reference proteome</keyword>
<protein>
    <submittedName>
        <fullName evidence="2">Uncharacterized protein</fullName>
    </submittedName>
</protein>
<dbReference type="PANTHER" id="PTHR47576:SF2">
    <property type="entry name" value="BRCT DOMAIN DNA REPAIR PROTEIN-RELATED"/>
    <property type="match status" value="1"/>
</dbReference>
<evidence type="ECO:0000256" key="1">
    <source>
        <dbReference type="SAM" id="Phobius"/>
    </source>
</evidence>
<evidence type="ECO:0000313" key="3">
    <source>
        <dbReference type="Proteomes" id="UP000593564"/>
    </source>
</evidence>
<accession>A0A7J7HVV3</accession>
<dbReference type="EMBL" id="JACBKZ010000002">
    <property type="protein sequence ID" value="KAF5956371.1"/>
    <property type="molecule type" value="Genomic_DNA"/>
</dbReference>
<name>A0A7J7HVV3_CAMSI</name>
<dbReference type="AlphaFoldDB" id="A0A7J7HVV3"/>